<comment type="subcellular location">
    <subcellularLocation>
        <location evidence="1">Cell membrane</location>
        <topology evidence="1">Multi-pass membrane protein</topology>
    </subcellularLocation>
</comment>
<dbReference type="Proteomes" id="UP001430953">
    <property type="component" value="Unassembled WGS sequence"/>
</dbReference>
<sequence>MMDNIKFDFYQPQVSRRRRVSFIALVLAALVIVVSSRRATDQPVILKNLMDYQKQRDEVFRYLIPCAAKFIDEYFESPLRISFLLPDTLKDIAVVIESLTKELCIPNVIYTLNVSLTSTTETSDALTNVVILSESGIILEASNSSFVSNCEYDCHFIIVLTNPFTDKESFLMEAGLLVQQMSLESIFKLEILASVGDSVLLASSLPVRINGSYALAEPAFSGKCERQAAAADVQWQRFTNKTNSSYDVNTINAGMFDNFPFSCFVNDTGDVIYFGGVEGSMIEEIARRMEIPLKREMIEWTQGLTLKTEMYLRFYNASDDLVFGGILWDYSRKVTYTTCYGMVHISWMIPIEINVSLRGLIAPFDPDVWYTIICVLIAGGLVKLFIIRDITFLDIVGLVIGVPTFRQPTRHSSRIKFISWALFGFFLTQFYLGMLADYLIRISDLQMESIQELVESGLKMGGTQRFTDLIQVPDKLDDEEKIDRIIREKITVFEQQDYHNQYMDLIQGKNTSVALLVMLNLTSNPDDIGHAHIIEETMGSYPLALVVRRDFPYLKEFNYQIQVCVQAGLVNYWSNMAALNGKSYTTESDDDDSRIEIDDLAPAFFLLIIGYFSGYCLLLIEVIFYPSKLLS</sequence>
<feature type="transmembrane region" description="Helical" evidence="8">
    <location>
        <begin position="603"/>
        <end position="625"/>
    </location>
</feature>
<gene>
    <name evidence="9" type="ORF">PUN28_011777</name>
</gene>
<feature type="transmembrane region" description="Helical" evidence="8">
    <location>
        <begin position="368"/>
        <end position="386"/>
    </location>
</feature>
<evidence type="ECO:0000256" key="3">
    <source>
        <dbReference type="ARBA" id="ARBA00022692"/>
    </source>
</evidence>
<reference evidence="9 10" key="1">
    <citation type="submission" date="2023-03" db="EMBL/GenBank/DDBJ databases">
        <title>High recombination rates correlate with genetic variation in Cardiocondyla obscurior ants.</title>
        <authorList>
            <person name="Errbii M."/>
        </authorList>
    </citation>
    <scope>NUCLEOTIDE SEQUENCE [LARGE SCALE GENOMIC DNA]</scope>
    <source>
        <strain evidence="9">Alpha-2009</strain>
        <tissue evidence="9">Whole body</tissue>
    </source>
</reference>
<dbReference type="PANTHER" id="PTHR42643">
    <property type="entry name" value="IONOTROPIC RECEPTOR 20A-RELATED"/>
    <property type="match status" value="1"/>
</dbReference>
<evidence type="ECO:0000256" key="4">
    <source>
        <dbReference type="ARBA" id="ARBA00022989"/>
    </source>
</evidence>
<keyword evidence="3 8" id="KW-0812">Transmembrane</keyword>
<keyword evidence="5 8" id="KW-0472">Membrane</keyword>
<evidence type="ECO:0000256" key="5">
    <source>
        <dbReference type="ARBA" id="ARBA00023136"/>
    </source>
</evidence>
<protein>
    <recommendedName>
        <fullName evidence="11">Ionotropic receptor</fullName>
    </recommendedName>
</protein>
<evidence type="ECO:0000256" key="1">
    <source>
        <dbReference type="ARBA" id="ARBA00004651"/>
    </source>
</evidence>
<evidence type="ECO:0008006" key="11">
    <source>
        <dbReference type="Google" id="ProtNLM"/>
    </source>
</evidence>
<evidence type="ECO:0000256" key="8">
    <source>
        <dbReference type="SAM" id="Phobius"/>
    </source>
</evidence>
<dbReference type="AlphaFoldDB" id="A0AAW2FI23"/>
<dbReference type="PANTHER" id="PTHR42643:SF24">
    <property type="entry name" value="IONOTROPIC RECEPTOR 60A"/>
    <property type="match status" value="1"/>
</dbReference>
<keyword evidence="10" id="KW-1185">Reference proteome</keyword>
<feature type="transmembrane region" description="Helical" evidence="8">
    <location>
        <begin position="417"/>
        <end position="440"/>
    </location>
</feature>
<dbReference type="SUPFAM" id="SSF53850">
    <property type="entry name" value="Periplasmic binding protein-like II"/>
    <property type="match status" value="1"/>
</dbReference>
<evidence type="ECO:0000256" key="7">
    <source>
        <dbReference type="ARBA" id="ARBA00023180"/>
    </source>
</evidence>
<evidence type="ECO:0000313" key="10">
    <source>
        <dbReference type="Proteomes" id="UP001430953"/>
    </source>
</evidence>
<keyword evidence="2" id="KW-1003">Cell membrane</keyword>
<name>A0AAW2FI23_9HYME</name>
<evidence type="ECO:0000256" key="6">
    <source>
        <dbReference type="ARBA" id="ARBA00023170"/>
    </source>
</evidence>
<dbReference type="InterPro" id="IPR052192">
    <property type="entry name" value="Insect_Ionotropic_Sensory_Rcpt"/>
</dbReference>
<evidence type="ECO:0000256" key="2">
    <source>
        <dbReference type="ARBA" id="ARBA00022475"/>
    </source>
</evidence>
<keyword evidence="7" id="KW-0325">Glycoprotein</keyword>
<organism evidence="9 10">
    <name type="scientific">Cardiocondyla obscurior</name>
    <dbReference type="NCBI Taxonomy" id="286306"/>
    <lineage>
        <taxon>Eukaryota</taxon>
        <taxon>Metazoa</taxon>
        <taxon>Ecdysozoa</taxon>
        <taxon>Arthropoda</taxon>
        <taxon>Hexapoda</taxon>
        <taxon>Insecta</taxon>
        <taxon>Pterygota</taxon>
        <taxon>Neoptera</taxon>
        <taxon>Endopterygota</taxon>
        <taxon>Hymenoptera</taxon>
        <taxon>Apocrita</taxon>
        <taxon>Aculeata</taxon>
        <taxon>Formicoidea</taxon>
        <taxon>Formicidae</taxon>
        <taxon>Myrmicinae</taxon>
        <taxon>Cardiocondyla</taxon>
    </lineage>
</organism>
<keyword evidence="4 8" id="KW-1133">Transmembrane helix</keyword>
<proteinExistence type="predicted"/>
<evidence type="ECO:0000313" key="9">
    <source>
        <dbReference type="EMBL" id="KAL0114700.1"/>
    </source>
</evidence>
<keyword evidence="6" id="KW-0675">Receptor</keyword>
<accession>A0AAW2FI23</accession>
<comment type="caution">
    <text evidence="9">The sequence shown here is derived from an EMBL/GenBank/DDBJ whole genome shotgun (WGS) entry which is preliminary data.</text>
</comment>
<dbReference type="EMBL" id="JADYXP020000011">
    <property type="protein sequence ID" value="KAL0114700.1"/>
    <property type="molecule type" value="Genomic_DNA"/>
</dbReference>
<dbReference type="GO" id="GO:0005886">
    <property type="term" value="C:plasma membrane"/>
    <property type="evidence" value="ECO:0007669"/>
    <property type="project" value="UniProtKB-SubCell"/>
</dbReference>